<dbReference type="InterPro" id="IPR013849">
    <property type="entry name" value="DNA_helicase_Holl-junc_RuvA_I"/>
</dbReference>
<dbReference type="CDD" id="cd14332">
    <property type="entry name" value="UBA_RuvA_C"/>
    <property type="match status" value="1"/>
</dbReference>
<dbReference type="GO" id="GO:0009378">
    <property type="term" value="F:four-way junction helicase activity"/>
    <property type="evidence" value="ECO:0007669"/>
    <property type="project" value="InterPro"/>
</dbReference>
<dbReference type="HAMAP" id="MF_00031">
    <property type="entry name" value="DNA_HJ_migration_RuvA"/>
    <property type="match status" value="1"/>
</dbReference>
<dbReference type="GO" id="GO:0048476">
    <property type="term" value="C:Holliday junction resolvase complex"/>
    <property type="evidence" value="ECO:0007669"/>
    <property type="project" value="UniProtKB-UniRule"/>
</dbReference>
<dbReference type="SUPFAM" id="SSF47781">
    <property type="entry name" value="RuvA domain 2-like"/>
    <property type="match status" value="1"/>
</dbReference>
<dbReference type="GO" id="GO:0005737">
    <property type="term" value="C:cytoplasm"/>
    <property type="evidence" value="ECO:0007669"/>
    <property type="project" value="UniProtKB-SubCell"/>
</dbReference>
<dbReference type="NCBIfam" id="TIGR00084">
    <property type="entry name" value="ruvA"/>
    <property type="match status" value="1"/>
</dbReference>
<dbReference type="RefSeq" id="WP_132082148.1">
    <property type="nucleotide sequence ID" value="NZ_DAMAKO010000010.1"/>
</dbReference>
<keyword evidence="8" id="KW-0378">Hydrolase</keyword>
<dbReference type="SUPFAM" id="SSF46929">
    <property type="entry name" value="DNA helicase RuvA subunit, C-terminal domain"/>
    <property type="match status" value="1"/>
</dbReference>
<dbReference type="InterPro" id="IPR011114">
    <property type="entry name" value="RuvA_C"/>
</dbReference>
<evidence type="ECO:0000256" key="5">
    <source>
        <dbReference type="ARBA" id="ARBA00023204"/>
    </source>
</evidence>
<feature type="domain" description="Helix-hairpin-helix DNA-binding motif class 1" evidence="7">
    <location>
        <begin position="107"/>
        <end position="126"/>
    </location>
</feature>
<dbReference type="SMART" id="SM00278">
    <property type="entry name" value="HhH1"/>
    <property type="match status" value="2"/>
</dbReference>
<dbReference type="Gene3D" id="2.40.50.140">
    <property type="entry name" value="Nucleic acid-binding proteins"/>
    <property type="match status" value="1"/>
</dbReference>
<evidence type="ECO:0000256" key="2">
    <source>
        <dbReference type="ARBA" id="ARBA00022763"/>
    </source>
</evidence>
<keyword evidence="3 6" id="KW-0238">DNA-binding</keyword>
<gene>
    <name evidence="6" type="primary">ruvA</name>
    <name evidence="8" type="ORF">EV210_11053</name>
</gene>
<comment type="caution">
    <text evidence="8">The sequence shown here is derived from an EMBL/GenBank/DDBJ whole genome shotgun (WGS) entry which is preliminary data.</text>
</comment>
<evidence type="ECO:0000256" key="1">
    <source>
        <dbReference type="ARBA" id="ARBA00022490"/>
    </source>
</evidence>
<keyword evidence="9" id="KW-1185">Reference proteome</keyword>
<dbReference type="InterPro" id="IPR012340">
    <property type="entry name" value="NA-bd_OB-fold"/>
</dbReference>
<dbReference type="Proteomes" id="UP000295063">
    <property type="component" value="Unassembled WGS sequence"/>
</dbReference>
<feature type="region of interest" description="Domain III" evidence="6">
    <location>
        <begin position="156"/>
        <end position="200"/>
    </location>
</feature>
<comment type="similarity">
    <text evidence="6">Belongs to the RuvA family.</text>
</comment>
<evidence type="ECO:0000256" key="4">
    <source>
        <dbReference type="ARBA" id="ARBA00023172"/>
    </source>
</evidence>
<dbReference type="GO" id="GO:0006281">
    <property type="term" value="P:DNA repair"/>
    <property type="evidence" value="ECO:0007669"/>
    <property type="project" value="UniProtKB-UniRule"/>
</dbReference>
<protein>
    <recommendedName>
        <fullName evidence="6">Holliday junction branch migration complex subunit RuvA</fullName>
    </recommendedName>
</protein>
<keyword evidence="4 6" id="KW-0233">DNA recombination</keyword>
<dbReference type="GO" id="GO:0005524">
    <property type="term" value="F:ATP binding"/>
    <property type="evidence" value="ECO:0007669"/>
    <property type="project" value="InterPro"/>
</dbReference>
<evidence type="ECO:0000313" key="8">
    <source>
        <dbReference type="EMBL" id="TCL35810.1"/>
    </source>
</evidence>
<comment type="subunit">
    <text evidence="6">Homotetramer. Forms an RuvA(8)-RuvB(12)-Holliday junction (HJ) complex. HJ DNA is sandwiched between 2 RuvA tetramers; dsDNA enters through RuvA and exits via RuvB. An RuvB hexamer assembles on each DNA strand where it exits the tetramer. Each RuvB hexamer is contacted by two RuvA subunits (via domain III) on 2 adjacent RuvB subunits; this complex drives branch migration. In the full resolvosome a probable DNA-RuvA(4)-RuvB(12)-RuvC(2) complex forms which resolves the HJ.</text>
</comment>
<dbReference type="InterPro" id="IPR010994">
    <property type="entry name" value="RuvA_2-like"/>
</dbReference>
<keyword evidence="1 6" id="KW-0963">Cytoplasm</keyword>
<dbReference type="Gene3D" id="1.10.8.10">
    <property type="entry name" value="DNA helicase RuvA subunit, C-terminal domain"/>
    <property type="match status" value="1"/>
</dbReference>
<proteinExistence type="inferred from homology"/>
<dbReference type="Pfam" id="PF07499">
    <property type="entry name" value="RuvA_C"/>
    <property type="match status" value="1"/>
</dbReference>
<dbReference type="Gene3D" id="1.10.150.20">
    <property type="entry name" value="5' to 3' exonuclease, C-terminal subdomain"/>
    <property type="match status" value="1"/>
</dbReference>
<dbReference type="EMBL" id="SLUI01000010">
    <property type="protein sequence ID" value="TCL35810.1"/>
    <property type="molecule type" value="Genomic_DNA"/>
</dbReference>
<feature type="domain" description="Helix-hairpin-helix DNA-binding motif class 1" evidence="7">
    <location>
        <begin position="72"/>
        <end position="91"/>
    </location>
</feature>
<dbReference type="InterPro" id="IPR000085">
    <property type="entry name" value="RuvA"/>
</dbReference>
<keyword evidence="8" id="KW-0347">Helicase</keyword>
<sequence>MIGYIKGQITHLFADFCFVDVQGVGYRVFVPNSTRQKLTTGTSVVLFTHLNVREDALLLYGFYTQEEYELFLHLIAITGIGPRVALGILSAVDPQGFRLAVSQKNIGILTKIPGIGKKTAERLILELQDKLGDSTQEVPAAGPLVGSPMNDDVRTQALQALVALGYNQGEIAPILRKAGSDVKSVEELIKLALREFGSGR</sequence>
<evidence type="ECO:0000259" key="7">
    <source>
        <dbReference type="SMART" id="SM00278"/>
    </source>
</evidence>
<dbReference type="OrthoDB" id="5293449at2"/>
<comment type="domain">
    <text evidence="6">Has three domains with a flexible linker between the domains II and III and assumes an 'L' shape. Domain III is highly mobile and contacts RuvB.</text>
</comment>
<dbReference type="Pfam" id="PF14520">
    <property type="entry name" value="HHH_5"/>
    <property type="match status" value="1"/>
</dbReference>
<evidence type="ECO:0000256" key="6">
    <source>
        <dbReference type="HAMAP-Rule" id="MF_00031"/>
    </source>
</evidence>
<keyword evidence="2 6" id="KW-0227">DNA damage</keyword>
<comment type="caution">
    <text evidence="6">Lacks conserved residue(s) required for the propagation of feature annotation.</text>
</comment>
<dbReference type="GO" id="GO:0009379">
    <property type="term" value="C:Holliday junction helicase complex"/>
    <property type="evidence" value="ECO:0007669"/>
    <property type="project" value="InterPro"/>
</dbReference>
<comment type="function">
    <text evidence="6">The RuvA-RuvB-RuvC complex processes Holliday junction (HJ) DNA during genetic recombination and DNA repair, while the RuvA-RuvB complex plays an important role in the rescue of blocked DNA replication forks via replication fork reversal (RFR). RuvA specifically binds to HJ cruciform DNA, conferring on it an open structure. The RuvB hexamer acts as an ATP-dependent pump, pulling dsDNA into and through the RuvAB complex. HJ branch migration allows RuvC to scan DNA until it finds its consensus sequence, where it cleaves and resolves the cruciform DNA.</text>
</comment>
<dbReference type="GO" id="GO:0006310">
    <property type="term" value="P:DNA recombination"/>
    <property type="evidence" value="ECO:0007669"/>
    <property type="project" value="UniProtKB-UniRule"/>
</dbReference>
<dbReference type="AlphaFoldDB" id="A0A4V2Q8D2"/>
<dbReference type="Pfam" id="PF01330">
    <property type="entry name" value="RuvA_N"/>
    <property type="match status" value="1"/>
</dbReference>
<evidence type="ECO:0000313" key="9">
    <source>
        <dbReference type="Proteomes" id="UP000295063"/>
    </source>
</evidence>
<reference evidence="8 9" key="1">
    <citation type="submission" date="2019-03" db="EMBL/GenBank/DDBJ databases">
        <title>Genomic Encyclopedia of Type Strains, Phase IV (KMG-IV): sequencing the most valuable type-strain genomes for metagenomic binning, comparative biology and taxonomic classification.</title>
        <authorList>
            <person name="Goeker M."/>
        </authorList>
    </citation>
    <scope>NUCLEOTIDE SEQUENCE [LARGE SCALE GENOMIC DNA]</scope>
    <source>
        <strain evidence="8 9">DSM 15969</strain>
    </source>
</reference>
<dbReference type="SUPFAM" id="SSF50249">
    <property type="entry name" value="Nucleic acid-binding proteins"/>
    <property type="match status" value="1"/>
</dbReference>
<comment type="subcellular location">
    <subcellularLocation>
        <location evidence="6">Cytoplasm</location>
    </subcellularLocation>
</comment>
<keyword evidence="8" id="KW-0067">ATP-binding</keyword>
<evidence type="ECO:0000256" key="3">
    <source>
        <dbReference type="ARBA" id="ARBA00023125"/>
    </source>
</evidence>
<organism evidence="8 9">
    <name type="scientific">Anaerospora hongkongensis</name>
    <dbReference type="NCBI Taxonomy" id="244830"/>
    <lineage>
        <taxon>Bacteria</taxon>
        <taxon>Bacillati</taxon>
        <taxon>Bacillota</taxon>
        <taxon>Negativicutes</taxon>
        <taxon>Selenomonadales</taxon>
        <taxon>Sporomusaceae</taxon>
        <taxon>Anaerospora</taxon>
    </lineage>
</organism>
<dbReference type="InterPro" id="IPR003583">
    <property type="entry name" value="Hlx-hairpin-Hlx_DNA-bd_motif"/>
</dbReference>
<dbReference type="InterPro" id="IPR036267">
    <property type="entry name" value="RuvA_C_sf"/>
</dbReference>
<keyword evidence="8" id="KW-0547">Nucleotide-binding</keyword>
<dbReference type="GO" id="GO:0000400">
    <property type="term" value="F:four-way junction DNA binding"/>
    <property type="evidence" value="ECO:0007669"/>
    <property type="project" value="UniProtKB-UniRule"/>
</dbReference>
<name>A0A4V2Q8D2_9FIRM</name>
<keyword evidence="5 6" id="KW-0234">DNA repair</keyword>
<accession>A0A4V2Q8D2</accession>